<protein>
    <recommendedName>
        <fullName evidence="1">GAF domain-containing protein</fullName>
    </recommendedName>
</protein>
<evidence type="ECO:0000313" key="3">
    <source>
        <dbReference type="Proteomes" id="UP000693672"/>
    </source>
</evidence>
<gene>
    <name evidence="2" type="ORF">PAESOLCIP111_04268</name>
</gene>
<comment type="caution">
    <text evidence="2">The sequence shown here is derived from an EMBL/GenBank/DDBJ whole genome shotgun (WGS) entry which is preliminary data.</text>
</comment>
<dbReference type="EMBL" id="CAJVAS010000022">
    <property type="protein sequence ID" value="CAG7641779.1"/>
    <property type="molecule type" value="Genomic_DNA"/>
</dbReference>
<dbReference type="AlphaFoldDB" id="A0A916NKG3"/>
<dbReference type="RefSeq" id="WP_218093993.1">
    <property type="nucleotide sequence ID" value="NZ_CAJVAS010000022.1"/>
</dbReference>
<reference evidence="2" key="1">
    <citation type="submission" date="2021-06" db="EMBL/GenBank/DDBJ databases">
        <authorList>
            <person name="Criscuolo A."/>
        </authorList>
    </citation>
    <scope>NUCLEOTIDE SEQUENCE</scope>
    <source>
        <strain evidence="2">CIP111600</strain>
    </source>
</reference>
<evidence type="ECO:0000259" key="1">
    <source>
        <dbReference type="Pfam" id="PF13185"/>
    </source>
</evidence>
<proteinExistence type="predicted"/>
<sequence length="145" mass="16138">MPLITQQLTNELERFCQTTSSHFAALSLAVPDEQRLRWLYAYGNRNERYKRMGVKPGAGPDGMALRTGKPALWDEQTGLNGKAAGECPLLTAEKLQAAAAIPLIDGHEIAGLLLIARRTPEAYTNQDLIRLQEQLPYLSDILRLH</sequence>
<name>A0A916NKG3_9BACL</name>
<organism evidence="2 3">
    <name type="scientific">Paenibacillus solanacearum</name>
    <dbReference type="NCBI Taxonomy" id="2048548"/>
    <lineage>
        <taxon>Bacteria</taxon>
        <taxon>Bacillati</taxon>
        <taxon>Bacillota</taxon>
        <taxon>Bacilli</taxon>
        <taxon>Bacillales</taxon>
        <taxon>Paenibacillaceae</taxon>
        <taxon>Paenibacillus</taxon>
    </lineage>
</organism>
<feature type="domain" description="GAF" evidence="1">
    <location>
        <begin position="8"/>
        <end position="134"/>
    </location>
</feature>
<dbReference type="Proteomes" id="UP000693672">
    <property type="component" value="Unassembled WGS sequence"/>
</dbReference>
<keyword evidence="3" id="KW-1185">Reference proteome</keyword>
<dbReference type="InterPro" id="IPR003018">
    <property type="entry name" value="GAF"/>
</dbReference>
<evidence type="ECO:0000313" key="2">
    <source>
        <dbReference type="EMBL" id="CAG7641779.1"/>
    </source>
</evidence>
<accession>A0A916NKG3</accession>
<dbReference type="Pfam" id="PF13185">
    <property type="entry name" value="GAF_2"/>
    <property type="match status" value="1"/>
</dbReference>